<dbReference type="Pfam" id="PF14130">
    <property type="entry name" value="Cap4_nuclease"/>
    <property type="match status" value="1"/>
</dbReference>
<dbReference type="InterPro" id="IPR007111">
    <property type="entry name" value="NACHT_NTPase"/>
</dbReference>
<dbReference type="SUPFAM" id="SSF52540">
    <property type="entry name" value="P-loop containing nucleoside triphosphate hydrolases"/>
    <property type="match status" value="1"/>
</dbReference>
<dbReference type="OrthoDB" id="138342at2"/>
<dbReference type="GO" id="GO:0004518">
    <property type="term" value="F:nuclease activity"/>
    <property type="evidence" value="ECO:0007669"/>
    <property type="project" value="InterPro"/>
</dbReference>
<feature type="domain" description="CD-NTase associated protein 4-like DNA endonuclease" evidence="2">
    <location>
        <begin position="32"/>
        <end position="233"/>
    </location>
</feature>
<dbReference type="EMBL" id="BIFQ01000001">
    <property type="protein sequence ID" value="GCE04252.1"/>
    <property type="molecule type" value="Genomic_DNA"/>
</dbReference>
<feature type="domain" description="NACHT" evidence="1">
    <location>
        <begin position="454"/>
        <end position="584"/>
    </location>
</feature>
<sequence length="1530" mass="176180">MAKQSPQQKNQGGYQQGIFHTPSIDSVLNTTDPGDDIQRRFRYQHAYGIVLLVASINQKLPYQAIICENYEDLVGKIDSDNFDVYQIKTRQSGLWTLLDDDFKHSIKRFIELDQEFPGKINGYYFVSNIGPESSSAQRKLGRNPLKLLQAVEKATSPSLLDPPFNESFDVLCQYCQCNPQDLMSVLKKLKLVRGPGLDSFEAEIAQDHLSSLTVCQDLSALALAVLRDDLIAMIYKASSLSSNDPARHWYGLNEAENKNPQLLAKKITIENVLELIRNKYTPHSISSEHTHALNERLQEVIGLYLAASFKEDQVAKLDQAGETDSDRTTLLHQVFVDLEMKPRKDQPNPPSIALFGKRSRYKRVSLWAEAERTSERALIGREKVLSAMNSFVKEIFTQFVIIGGPGQGKSTLGQYLAQIHRAILLQREDELYQDLPGGKAAKKRLRPKTKRIPFRIVLKYFAQWLADSSEHETVEAYIAEQICKKAACPREVDEKIIHEILRTRPTLLIFDGLDEVTEQNLCDQMLSCITEFLSRAEQLRANMQVIATCRPTSYKDQFSPDNFWHMELQPMSVEKVNEYAANWINIKAALLEEEQRRIKQTLDECLNERHTRDLLTTPLQVTIILLIIKDRGRPPSQREALFEKYWTTILDREKAKAQGMILTDDLLLFSLHAYMGYLLHRNAATENTRSLLPANEFVQLVCHFLYSQNNRLSAQAIQQRAEQIVEEARTRLVLIVEPEKGFFGFEIRSLQEFFAGVHIAETAKDTNQRFARFKAIAYSQHWHNVALFVAGRIINYYRGEAANILEICRQIDREYPDTYLRRGAWLALDIVADGVFGSYRNLQLSTLEHALTVFDDDITPKNRTYLRDALQKLSLDDYREILNVLFKKNHLPILHTQLLMVIDIYGKSIGADQYFMRALEILLLSSREKVIIEALNLGFLYKVKPIWLSEQLKVHWQVWTKEIHNTFRVWWSTNAHYTQKVLQALPLSEERANELMNCLFDLGMYYYYYNSFKLEVLDDLTSFSSQINLLMQIIHLSGMISIMRQSTLSQIYTLKIDTSLKIFQVNIKQLNKEERFMKLIPPDVLSRLLSDSKLMPQLRACIWTLYCEIHILTSSEIDQFLAESDIWIANQRSFVSYFRSRSSPLLNLILERHMQQDQVGVASLKPLLNEQQELLIGQKVNKALQKDLSVLSSEEQFFSILSNDYVVDRFPELAIIAKDLGITISEIIDVYFTPSLQTSEISPVLLEQVILYIKSVQYRPQGNSFLLEYILTNFSKQLNRKTIEQGIQLLHVLIKRLPDHIESCINLFLNLLTLEAIPLTVAPAILSYIENENILRNSWSRGVSGVSMRQQRLNLLNISLEYLANLAKFVNHTDNKIQQGAIIFFAALLDLVLEFDFMDDKYNTKLVALGFDWQLCLSLIRDTNIINRRRGILLLTYSPFPITEPKYFDELCSALSKSQDAQEIGAWAIFLKNFIIKDYEKKTLLNLLEAILDAPYRYASDIRIAAKERFTRLISEVDPKIKEGVDLGLP</sequence>
<comment type="caution">
    <text evidence="3">The sequence shown here is derived from an EMBL/GenBank/DDBJ whole genome shotgun (WGS) entry which is preliminary data.</text>
</comment>
<keyword evidence="4" id="KW-1185">Reference proteome</keyword>
<evidence type="ECO:0000313" key="4">
    <source>
        <dbReference type="Proteomes" id="UP000287224"/>
    </source>
</evidence>
<gene>
    <name evidence="3" type="ORF">KDAU_15810</name>
</gene>
<dbReference type="RefSeq" id="WP_126595426.1">
    <property type="nucleotide sequence ID" value="NZ_BIFQ01000001.1"/>
</dbReference>
<protein>
    <recommendedName>
        <fullName evidence="5">NACHT domain-containing protein</fullName>
    </recommendedName>
</protein>
<proteinExistence type="predicted"/>
<accession>A0A401ZBN2</accession>
<dbReference type="InterPro" id="IPR027417">
    <property type="entry name" value="P-loop_NTPase"/>
</dbReference>
<reference evidence="4" key="1">
    <citation type="submission" date="2018-12" db="EMBL/GenBank/DDBJ databases">
        <title>Tengunoibacter tsumagoiensis gen. nov., sp. nov., Dictyobacter kobayashii sp. nov., D. alpinus sp. nov., and D. joshuensis sp. nov. and description of Dictyobacteraceae fam. nov. within the order Ktedonobacterales isolated from Tengu-no-mugimeshi.</title>
        <authorList>
            <person name="Wang C.M."/>
            <person name="Zheng Y."/>
            <person name="Sakai Y."/>
            <person name="Toyoda A."/>
            <person name="Minakuchi Y."/>
            <person name="Abe K."/>
            <person name="Yokota A."/>
            <person name="Yabe S."/>
        </authorList>
    </citation>
    <scope>NUCLEOTIDE SEQUENCE [LARGE SCALE GENOMIC DNA]</scope>
    <source>
        <strain evidence="4">S-27</strain>
    </source>
</reference>
<dbReference type="InterPro" id="IPR025382">
    <property type="entry name" value="Cap4-like_endonuclease_dom"/>
</dbReference>
<name>A0A401ZBN2_9CHLR</name>
<dbReference type="Gene3D" id="3.40.50.300">
    <property type="entry name" value="P-loop containing nucleotide triphosphate hydrolases"/>
    <property type="match status" value="1"/>
</dbReference>
<dbReference type="Pfam" id="PF05729">
    <property type="entry name" value="NACHT"/>
    <property type="match status" value="1"/>
</dbReference>
<dbReference type="Proteomes" id="UP000287224">
    <property type="component" value="Unassembled WGS sequence"/>
</dbReference>
<evidence type="ECO:0000313" key="3">
    <source>
        <dbReference type="EMBL" id="GCE04252.1"/>
    </source>
</evidence>
<evidence type="ECO:0000259" key="2">
    <source>
        <dbReference type="Pfam" id="PF14130"/>
    </source>
</evidence>
<evidence type="ECO:0000259" key="1">
    <source>
        <dbReference type="Pfam" id="PF05729"/>
    </source>
</evidence>
<evidence type="ECO:0008006" key="5">
    <source>
        <dbReference type="Google" id="ProtNLM"/>
    </source>
</evidence>
<organism evidence="3 4">
    <name type="scientific">Dictyobacter aurantiacus</name>
    <dbReference type="NCBI Taxonomy" id="1936993"/>
    <lineage>
        <taxon>Bacteria</taxon>
        <taxon>Bacillati</taxon>
        <taxon>Chloroflexota</taxon>
        <taxon>Ktedonobacteria</taxon>
        <taxon>Ktedonobacterales</taxon>
        <taxon>Dictyobacteraceae</taxon>
        <taxon>Dictyobacter</taxon>
    </lineage>
</organism>